<gene>
    <name evidence="2" type="ORF">FRX48_03659</name>
</gene>
<dbReference type="EMBL" id="VXIT01000005">
    <property type="protein sequence ID" value="KAA6412667.1"/>
    <property type="molecule type" value="Genomic_DNA"/>
</dbReference>
<dbReference type="OrthoDB" id="4761620at2759"/>
<dbReference type="AlphaFoldDB" id="A0A5M8PUF0"/>
<name>A0A5M8PUF0_9LECA</name>
<accession>A0A5M8PUF0</accession>
<protein>
    <submittedName>
        <fullName evidence="2">Uncharacterized protein</fullName>
    </submittedName>
</protein>
<sequence>MVVPSYGGPDIQSAHNSPSPSDPSSEEGRQKPKRKRTTIPEGLTAGERDQFIVALRKFERNVRFDQIRYFNKSHGGEEIIQAFGEVDKDSATYHLADKKYRSHVCCWKSLALKAMKQHVIDELDLDEAAGGLHWSSTSSDHLKKFFKKRFSFRVIKNIFRWIEGQVDWDKCVVAVKRFLRVVYINLAVHMKRHLDYLKAPTNYEDNWDSVLNFYSTMADLPRFGSLTPESFIRLSLSKVIRPTKKSAALSPADNAKYIDVSDSE</sequence>
<evidence type="ECO:0000256" key="1">
    <source>
        <dbReference type="SAM" id="MobiDB-lite"/>
    </source>
</evidence>
<evidence type="ECO:0000313" key="3">
    <source>
        <dbReference type="Proteomes" id="UP000324767"/>
    </source>
</evidence>
<evidence type="ECO:0000313" key="2">
    <source>
        <dbReference type="EMBL" id="KAA6412667.1"/>
    </source>
</evidence>
<feature type="region of interest" description="Disordered" evidence="1">
    <location>
        <begin position="1"/>
        <end position="42"/>
    </location>
</feature>
<organism evidence="2 3">
    <name type="scientific">Lasallia pustulata</name>
    <dbReference type="NCBI Taxonomy" id="136370"/>
    <lineage>
        <taxon>Eukaryota</taxon>
        <taxon>Fungi</taxon>
        <taxon>Dikarya</taxon>
        <taxon>Ascomycota</taxon>
        <taxon>Pezizomycotina</taxon>
        <taxon>Lecanoromycetes</taxon>
        <taxon>OSLEUM clade</taxon>
        <taxon>Umbilicariomycetidae</taxon>
        <taxon>Umbilicariales</taxon>
        <taxon>Umbilicariaceae</taxon>
        <taxon>Lasallia</taxon>
    </lineage>
</organism>
<reference evidence="2 3" key="1">
    <citation type="submission" date="2019-09" db="EMBL/GenBank/DDBJ databases">
        <title>The hologenome of the rock-dwelling lichen Lasallia pustulata.</title>
        <authorList>
            <person name="Greshake Tzovaras B."/>
            <person name="Segers F."/>
            <person name="Bicker A."/>
            <person name="Dal Grande F."/>
            <person name="Otte J."/>
            <person name="Hankeln T."/>
            <person name="Schmitt I."/>
            <person name="Ebersberger I."/>
        </authorList>
    </citation>
    <scope>NUCLEOTIDE SEQUENCE [LARGE SCALE GENOMIC DNA]</scope>
    <source>
        <strain evidence="2">A1-1</strain>
    </source>
</reference>
<proteinExistence type="predicted"/>
<comment type="caution">
    <text evidence="2">The sequence shown here is derived from an EMBL/GenBank/DDBJ whole genome shotgun (WGS) entry which is preliminary data.</text>
</comment>
<dbReference type="Proteomes" id="UP000324767">
    <property type="component" value="Unassembled WGS sequence"/>
</dbReference>